<name>A0AAU9WDZ0_9CNID</name>
<dbReference type="PANTHER" id="PTHR10728">
    <property type="entry name" value="CYTOSOLIC PHOSPHOLIPASE A2"/>
    <property type="match status" value="1"/>
</dbReference>
<evidence type="ECO:0000313" key="3">
    <source>
        <dbReference type="EMBL" id="CAH3113933.1"/>
    </source>
</evidence>
<sequence length="817" mass="93393">MNPNETGVAFSGGGIRSAALCSGVLRRLLQVRAKVDYLSCVSGGGYTGTAFLDWKYRNEKKVKDNEEWHEEFFDNMRRRVGFICNWEKPCQGILDSIMVFFLMLTVSVIEPIVIYGSYAFPLAFINDYLFGKLLRAKVDCDHLTAVPSASNPDATAQGIREHCLSRQGTVPVAKTILFLVLLALSVTFYTLSRKLSDMKSKYFRLFSTIFFLFLCFTFLPFAINDFFIEIPVWSRVVVVVIGVVLWFVLPMLRHKTSYCIMIYLYSYIIYWKVYEAKVVGVVYSDGLFNRLLFASGCVVWFVPYLRKSRERLVHVINRWKLRKAFYSKESSRTGECLEILQDIFCPLWTCLLKNQRQRSKQHTDQQMDIHSDDEERCNNEPPETRPLNLSDLRGTEPELISSTTVHNWDKNARTDIDYDILTMSPTAIECLHRDPSNVNQFESKLDPRDVELADAMATSAAAISRYDDSLKVMRLSTILGFEMGASMFGDMRAVKEESCIMKSLPLLINILRGLPLIAVPAVYFTVGGERLIDVGVIVFFVIHLILAFIGAFADTGAERPNLWEKIARWFIVHVSFVEFVRETLSIENIGPMPPPVMQLSDGGHMENTGILPLLKKKLKKIVMVDGGYSTDEKRYGDHLLKALMLARTELNCSFTGQGGRDVISDLLETFVKPDKPNERKPRYYRFEVEYYQDEVGKVGEGEIMMIRPRDPRKGDQSEVKTWEEFGFNLEPNDWGNSPYLTGEEVDKLTFCCCECCNKKSCLSGLSELFCDKFPNTSTANQFFTPLQFSAYHREGYRACIEAQAAEFLMEEQDIQEV</sequence>
<feature type="transmembrane region" description="Helical" evidence="2">
    <location>
        <begin position="506"/>
        <end position="526"/>
    </location>
</feature>
<dbReference type="GO" id="GO:0005544">
    <property type="term" value="F:calcium-dependent phospholipid binding"/>
    <property type="evidence" value="ECO:0007669"/>
    <property type="project" value="TreeGrafter"/>
</dbReference>
<keyword evidence="2" id="KW-1133">Transmembrane helix</keyword>
<reference evidence="3 4" key="1">
    <citation type="submission" date="2022-05" db="EMBL/GenBank/DDBJ databases">
        <authorList>
            <consortium name="Genoscope - CEA"/>
            <person name="William W."/>
        </authorList>
    </citation>
    <scope>NUCLEOTIDE SEQUENCE [LARGE SCALE GENOMIC DNA]</scope>
</reference>
<evidence type="ECO:0000313" key="4">
    <source>
        <dbReference type="Proteomes" id="UP001159428"/>
    </source>
</evidence>
<evidence type="ECO:0000256" key="1">
    <source>
        <dbReference type="SAM" id="MobiDB-lite"/>
    </source>
</evidence>
<feature type="transmembrane region" description="Helical" evidence="2">
    <location>
        <begin position="203"/>
        <end position="224"/>
    </location>
</feature>
<dbReference type="GO" id="GO:0005509">
    <property type="term" value="F:calcium ion binding"/>
    <property type="evidence" value="ECO:0007669"/>
    <property type="project" value="TreeGrafter"/>
</dbReference>
<dbReference type="SUPFAM" id="SSF52151">
    <property type="entry name" value="FabD/lysophospholipase-like"/>
    <property type="match status" value="1"/>
</dbReference>
<keyword evidence="4" id="KW-1185">Reference proteome</keyword>
<keyword evidence="2" id="KW-0812">Transmembrane</keyword>
<comment type="caution">
    <text evidence="3">The sequence shown here is derived from an EMBL/GenBank/DDBJ whole genome shotgun (WGS) entry which is preliminary data.</text>
</comment>
<feature type="transmembrane region" description="Helical" evidence="2">
    <location>
        <begin position="97"/>
        <end position="120"/>
    </location>
</feature>
<gene>
    <name evidence="3" type="ORF">PMEA_00005942</name>
</gene>
<feature type="transmembrane region" description="Helical" evidence="2">
    <location>
        <begin position="286"/>
        <end position="305"/>
    </location>
</feature>
<dbReference type="EMBL" id="CALNXJ010000014">
    <property type="protein sequence ID" value="CAH3113933.1"/>
    <property type="molecule type" value="Genomic_DNA"/>
</dbReference>
<feature type="transmembrane region" description="Helical" evidence="2">
    <location>
        <begin position="532"/>
        <end position="553"/>
    </location>
</feature>
<organism evidence="3 4">
    <name type="scientific">Pocillopora meandrina</name>
    <dbReference type="NCBI Taxonomy" id="46732"/>
    <lineage>
        <taxon>Eukaryota</taxon>
        <taxon>Metazoa</taxon>
        <taxon>Cnidaria</taxon>
        <taxon>Anthozoa</taxon>
        <taxon>Hexacorallia</taxon>
        <taxon>Scleractinia</taxon>
        <taxon>Astrocoeniina</taxon>
        <taxon>Pocilloporidae</taxon>
        <taxon>Pocillopora</taxon>
    </lineage>
</organism>
<evidence type="ECO:0000256" key="2">
    <source>
        <dbReference type="SAM" id="Phobius"/>
    </source>
</evidence>
<keyword evidence="2" id="KW-0472">Membrane</keyword>
<dbReference type="GO" id="GO:0047498">
    <property type="term" value="F:calcium-dependent phospholipase A2 activity"/>
    <property type="evidence" value="ECO:0007669"/>
    <property type="project" value="TreeGrafter"/>
</dbReference>
<dbReference type="AlphaFoldDB" id="A0AAU9WDZ0"/>
<evidence type="ECO:0008006" key="5">
    <source>
        <dbReference type="Google" id="ProtNLM"/>
    </source>
</evidence>
<feature type="region of interest" description="Disordered" evidence="1">
    <location>
        <begin position="361"/>
        <end position="393"/>
    </location>
</feature>
<feature type="compositionally biased region" description="Basic and acidic residues" evidence="1">
    <location>
        <begin position="361"/>
        <end position="370"/>
    </location>
</feature>
<dbReference type="GO" id="GO:0046475">
    <property type="term" value="P:glycerophospholipid catabolic process"/>
    <property type="evidence" value="ECO:0007669"/>
    <property type="project" value="TreeGrafter"/>
</dbReference>
<dbReference type="InterPro" id="IPR016035">
    <property type="entry name" value="Acyl_Trfase/lysoPLipase"/>
</dbReference>
<protein>
    <recommendedName>
        <fullName evidence="5">PNPLA domain-containing protein</fullName>
    </recommendedName>
</protein>
<accession>A0AAU9WDZ0</accession>
<dbReference type="GO" id="GO:0005829">
    <property type="term" value="C:cytosol"/>
    <property type="evidence" value="ECO:0007669"/>
    <property type="project" value="TreeGrafter"/>
</dbReference>
<dbReference type="PANTHER" id="PTHR10728:SF40">
    <property type="entry name" value="PATATIN FAMILY PROTEIN"/>
    <property type="match status" value="1"/>
</dbReference>
<feature type="transmembrane region" description="Helical" evidence="2">
    <location>
        <begin position="172"/>
        <end position="191"/>
    </location>
</feature>
<feature type="transmembrane region" description="Helical" evidence="2">
    <location>
        <begin position="256"/>
        <end position="274"/>
    </location>
</feature>
<dbReference type="Gene3D" id="3.40.1090.10">
    <property type="entry name" value="Cytosolic phospholipase A2 catalytic domain"/>
    <property type="match status" value="1"/>
</dbReference>
<proteinExistence type="predicted"/>
<dbReference type="Proteomes" id="UP001159428">
    <property type="component" value="Unassembled WGS sequence"/>
</dbReference>
<feature type="transmembrane region" description="Helical" evidence="2">
    <location>
        <begin position="230"/>
        <end position="249"/>
    </location>
</feature>